<dbReference type="NCBIfam" id="TIGR02937">
    <property type="entry name" value="sigma70-ECF"/>
    <property type="match status" value="1"/>
</dbReference>
<dbReference type="InterPro" id="IPR039425">
    <property type="entry name" value="RNA_pol_sigma-70-like"/>
</dbReference>
<dbReference type="GO" id="GO:0016987">
    <property type="term" value="F:sigma factor activity"/>
    <property type="evidence" value="ECO:0007669"/>
    <property type="project" value="UniProtKB-KW"/>
</dbReference>
<evidence type="ECO:0000259" key="6">
    <source>
        <dbReference type="Pfam" id="PF08281"/>
    </source>
</evidence>
<feature type="domain" description="RNA polymerase sigma factor 70 region 4 type 2" evidence="6">
    <location>
        <begin position="131"/>
        <end position="181"/>
    </location>
</feature>
<evidence type="ECO:0000259" key="5">
    <source>
        <dbReference type="Pfam" id="PF04542"/>
    </source>
</evidence>
<evidence type="ECO:0000313" key="8">
    <source>
        <dbReference type="Proteomes" id="UP000198809"/>
    </source>
</evidence>
<dbReference type="STRING" id="1333845.SAMN04487895_108108"/>
<dbReference type="InterPro" id="IPR013325">
    <property type="entry name" value="RNA_pol_sigma_r2"/>
</dbReference>
<dbReference type="Proteomes" id="UP000198809">
    <property type="component" value="Unassembled WGS sequence"/>
</dbReference>
<keyword evidence="3" id="KW-0731">Sigma factor</keyword>
<dbReference type="AlphaFoldDB" id="A0A1H8Q867"/>
<dbReference type="InterPro" id="IPR014284">
    <property type="entry name" value="RNA_pol_sigma-70_dom"/>
</dbReference>
<evidence type="ECO:0000256" key="3">
    <source>
        <dbReference type="ARBA" id="ARBA00023082"/>
    </source>
</evidence>
<organism evidence="7 8">
    <name type="scientific">Paenibacillus sophorae</name>
    <dbReference type="NCBI Taxonomy" id="1333845"/>
    <lineage>
        <taxon>Bacteria</taxon>
        <taxon>Bacillati</taxon>
        <taxon>Bacillota</taxon>
        <taxon>Bacilli</taxon>
        <taxon>Bacillales</taxon>
        <taxon>Paenibacillaceae</taxon>
        <taxon>Paenibacillus</taxon>
    </lineage>
</organism>
<dbReference type="InterPro" id="IPR013249">
    <property type="entry name" value="RNA_pol_sigma70_r4_t2"/>
</dbReference>
<dbReference type="Pfam" id="PF08281">
    <property type="entry name" value="Sigma70_r4_2"/>
    <property type="match status" value="1"/>
</dbReference>
<dbReference type="Pfam" id="PF04542">
    <property type="entry name" value="Sigma70_r2"/>
    <property type="match status" value="1"/>
</dbReference>
<comment type="similarity">
    <text evidence="1">Belongs to the sigma-70 factor family. ECF subfamily.</text>
</comment>
<keyword evidence="4" id="KW-0804">Transcription</keyword>
<dbReference type="InterPro" id="IPR036388">
    <property type="entry name" value="WH-like_DNA-bd_sf"/>
</dbReference>
<dbReference type="SUPFAM" id="SSF88659">
    <property type="entry name" value="Sigma3 and sigma4 domains of RNA polymerase sigma factors"/>
    <property type="match status" value="1"/>
</dbReference>
<proteinExistence type="inferred from homology"/>
<dbReference type="SUPFAM" id="SSF88946">
    <property type="entry name" value="Sigma2 domain of RNA polymerase sigma factors"/>
    <property type="match status" value="1"/>
</dbReference>
<dbReference type="CDD" id="cd06171">
    <property type="entry name" value="Sigma70_r4"/>
    <property type="match status" value="1"/>
</dbReference>
<name>A0A1H8Q867_9BACL</name>
<evidence type="ECO:0000256" key="2">
    <source>
        <dbReference type="ARBA" id="ARBA00023015"/>
    </source>
</evidence>
<dbReference type="GO" id="GO:0003677">
    <property type="term" value="F:DNA binding"/>
    <property type="evidence" value="ECO:0007669"/>
    <property type="project" value="InterPro"/>
</dbReference>
<dbReference type="PANTHER" id="PTHR43133:SF46">
    <property type="entry name" value="RNA POLYMERASE SIGMA-70 FACTOR ECF SUBFAMILY"/>
    <property type="match status" value="1"/>
</dbReference>
<reference evidence="7 8" key="1">
    <citation type="submission" date="2016-10" db="EMBL/GenBank/DDBJ databases">
        <authorList>
            <person name="de Groot N.N."/>
        </authorList>
    </citation>
    <scope>NUCLEOTIDE SEQUENCE [LARGE SCALE GENOMIC DNA]</scope>
    <source>
        <strain evidence="7 8">CGMCC 1.10238</strain>
    </source>
</reference>
<evidence type="ECO:0000256" key="4">
    <source>
        <dbReference type="ARBA" id="ARBA00023163"/>
    </source>
</evidence>
<gene>
    <name evidence="7" type="ORF">SAMN04487895_108108</name>
</gene>
<dbReference type="InterPro" id="IPR013324">
    <property type="entry name" value="RNA_pol_sigma_r3/r4-like"/>
</dbReference>
<dbReference type="EMBL" id="FODH01000008">
    <property type="protein sequence ID" value="SEO50256.1"/>
    <property type="molecule type" value="Genomic_DNA"/>
</dbReference>
<sequence length="190" mass="21667">MNFDELKDADSMDEDTLRAVMERFGGDVWNYIYYLTSNCEQADGLAQEVFVKCYYRIETYRGGSSFQTWLFSIARNAVFSYRKSRFFRKSLWGDIAALPDGMEKIGVNAGGGAVVAASAEMQYFSSMHVNEIWDVIMKLPAGFREALVLDLKYGMSAKDIAELTGWSQGTVKSRLHRARRKVQTKLKEME</sequence>
<dbReference type="PANTHER" id="PTHR43133">
    <property type="entry name" value="RNA POLYMERASE ECF-TYPE SIGMA FACTO"/>
    <property type="match status" value="1"/>
</dbReference>
<keyword evidence="2" id="KW-0805">Transcription regulation</keyword>
<accession>A0A1H8Q867</accession>
<dbReference type="GO" id="GO:0006352">
    <property type="term" value="P:DNA-templated transcription initiation"/>
    <property type="evidence" value="ECO:0007669"/>
    <property type="project" value="InterPro"/>
</dbReference>
<dbReference type="Gene3D" id="1.10.10.10">
    <property type="entry name" value="Winged helix-like DNA-binding domain superfamily/Winged helix DNA-binding domain"/>
    <property type="match status" value="1"/>
</dbReference>
<dbReference type="Gene3D" id="1.10.1740.10">
    <property type="match status" value="1"/>
</dbReference>
<dbReference type="InterPro" id="IPR007627">
    <property type="entry name" value="RNA_pol_sigma70_r2"/>
</dbReference>
<evidence type="ECO:0000313" key="7">
    <source>
        <dbReference type="EMBL" id="SEO50256.1"/>
    </source>
</evidence>
<protein>
    <submittedName>
        <fullName evidence="7">RNA polymerase sigma-70 factor, ECF subfamily</fullName>
    </submittedName>
</protein>
<feature type="domain" description="RNA polymerase sigma-70 region 2" evidence="5">
    <location>
        <begin position="21"/>
        <end position="84"/>
    </location>
</feature>
<evidence type="ECO:0000256" key="1">
    <source>
        <dbReference type="ARBA" id="ARBA00010641"/>
    </source>
</evidence>